<dbReference type="Proteomes" id="UP001597344">
    <property type="component" value="Unassembled WGS sequence"/>
</dbReference>
<evidence type="ECO:0000256" key="1">
    <source>
        <dbReference type="SAM" id="Phobius"/>
    </source>
</evidence>
<dbReference type="RefSeq" id="WP_378318741.1">
    <property type="nucleotide sequence ID" value="NZ_JBHUHY010000002.1"/>
</dbReference>
<dbReference type="InterPro" id="IPR025250">
    <property type="entry name" value="DUF4199"/>
</dbReference>
<reference evidence="3" key="1">
    <citation type="journal article" date="2019" name="Int. J. Syst. Evol. Microbiol.">
        <title>The Global Catalogue of Microorganisms (GCM) 10K type strain sequencing project: providing services to taxonomists for standard genome sequencing and annotation.</title>
        <authorList>
            <consortium name="The Broad Institute Genomics Platform"/>
            <consortium name="The Broad Institute Genome Sequencing Center for Infectious Disease"/>
            <person name="Wu L."/>
            <person name="Ma J."/>
        </authorList>
    </citation>
    <scope>NUCLEOTIDE SEQUENCE [LARGE SCALE GENOMIC DNA]</scope>
    <source>
        <strain evidence="3">DT92</strain>
    </source>
</reference>
<gene>
    <name evidence="2" type="ORF">ACFSJT_03135</name>
</gene>
<evidence type="ECO:0000313" key="3">
    <source>
        <dbReference type="Proteomes" id="UP001597344"/>
    </source>
</evidence>
<keyword evidence="1" id="KW-1133">Transmembrane helix</keyword>
<comment type="caution">
    <text evidence="2">The sequence shown here is derived from an EMBL/GenBank/DDBJ whole genome shotgun (WGS) entry which is preliminary data.</text>
</comment>
<accession>A0ABW5ATF1</accession>
<sequence length="174" mass="19178">MENETTSTKKIIINYGIILGMLSVIMGVIIYITDGYAKQNWINTVIGIAIIAGVIIYGIKAFKTANNGFLKLGEALKIGVGIALIGGIIGVIWTILLMNVIEPEIVNQINQAQREQMIESYPDMSEAQLNQSLEMAKKFTSPYMIGAFALIWNLFLGLIISLFTGLAMQKKQDF</sequence>
<feature type="transmembrane region" description="Helical" evidence="1">
    <location>
        <begin position="39"/>
        <end position="59"/>
    </location>
</feature>
<proteinExistence type="predicted"/>
<keyword evidence="3" id="KW-1185">Reference proteome</keyword>
<dbReference type="Pfam" id="PF13858">
    <property type="entry name" value="DUF4199"/>
    <property type="match status" value="1"/>
</dbReference>
<feature type="transmembrane region" description="Helical" evidence="1">
    <location>
        <begin position="12"/>
        <end position="33"/>
    </location>
</feature>
<keyword evidence="1" id="KW-0472">Membrane</keyword>
<keyword evidence="1" id="KW-0812">Transmembrane</keyword>
<protein>
    <submittedName>
        <fullName evidence="2">DUF4199 domain-containing protein</fullName>
    </submittedName>
</protein>
<feature type="transmembrane region" description="Helical" evidence="1">
    <location>
        <begin position="80"/>
        <end position="101"/>
    </location>
</feature>
<dbReference type="EMBL" id="JBHUHY010000002">
    <property type="protein sequence ID" value="MFD2185770.1"/>
    <property type="molecule type" value="Genomic_DNA"/>
</dbReference>
<feature type="transmembrane region" description="Helical" evidence="1">
    <location>
        <begin position="143"/>
        <end position="168"/>
    </location>
</feature>
<organism evidence="2 3">
    <name type="scientific">Aquimarina celericrescens</name>
    <dbReference type="NCBI Taxonomy" id="1964542"/>
    <lineage>
        <taxon>Bacteria</taxon>
        <taxon>Pseudomonadati</taxon>
        <taxon>Bacteroidota</taxon>
        <taxon>Flavobacteriia</taxon>
        <taxon>Flavobacteriales</taxon>
        <taxon>Flavobacteriaceae</taxon>
        <taxon>Aquimarina</taxon>
    </lineage>
</organism>
<evidence type="ECO:0000313" key="2">
    <source>
        <dbReference type="EMBL" id="MFD2185770.1"/>
    </source>
</evidence>
<name>A0ABW5ATF1_9FLAO</name>